<comment type="caution">
    <text evidence="1">The sequence shown here is derived from an EMBL/GenBank/DDBJ whole genome shotgun (WGS) entry which is preliminary data.</text>
</comment>
<sequence>MTIAPDLITRLSGIAREFDGAADPSEVRADAQMVADTARDAVSEILRLRELEAKLRPPLPGLGEFAR</sequence>
<dbReference type="RefSeq" id="WP_183395041.1">
    <property type="nucleotide sequence ID" value="NZ_JACIDR010000002.1"/>
</dbReference>
<evidence type="ECO:0000313" key="2">
    <source>
        <dbReference type="Proteomes" id="UP000528964"/>
    </source>
</evidence>
<proteinExistence type="predicted"/>
<name>A0A7W6D4U0_9HYPH</name>
<dbReference type="Proteomes" id="UP000528964">
    <property type="component" value="Unassembled WGS sequence"/>
</dbReference>
<protein>
    <submittedName>
        <fullName evidence="1">Uncharacterized protein</fullName>
    </submittedName>
</protein>
<keyword evidence="2" id="KW-1185">Reference proteome</keyword>
<accession>A0A7W6D4U0</accession>
<evidence type="ECO:0000313" key="1">
    <source>
        <dbReference type="EMBL" id="MBB3973198.1"/>
    </source>
</evidence>
<gene>
    <name evidence="1" type="ORF">GGR24_001855</name>
</gene>
<reference evidence="1 2" key="1">
    <citation type="submission" date="2020-08" db="EMBL/GenBank/DDBJ databases">
        <title>Genomic Encyclopedia of Type Strains, Phase IV (KMG-IV): sequencing the most valuable type-strain genomes for metagenomic binning, comparative biology and taxonomic classification.</title>
        <authorList>
            <person name="Goeker M."/>
        </authorList>
    </citation>
    <scope>NUCLEOTIDE SEQUENCE [LARGE SCALE GENOMIC DNA]</scope>
    <source>
        <strain evidence="1 2">DSM 25481</strain>
    </source>
</reference>
<dbReference type="AlphaFoldDB" id="A0A7W6D4U0"/>
<organism evidence="1 2">
    <name type="scientific">Hansschlegelia beijingensis</name>
    <dbReference type="NCBI Taxonomy" id="1133344"/>
    <lineage>
        <taxon>Bacteria</taxon>
        <taxon>Pseudomonadati</taxon>
        <taxon>Pseudomonadota</taxon>
        <taxon>Alphaproteobacteria</taxon>
        <taxon>Hyphomicrobiales</taxon>
        <taxon>Methylopilaceae</taxon>
        <taxon>Hansschlegelia</taxon>
    </lineage>
</organism>
<dbReference type="EMBL" id="JACIDR010000002">
    <property type="protein sequence ID" value="MBB3973198.1"/>
    <property type="molecule type" value="Genomic_DNA"/>
</dbReference>